<keyword evidence="3" id="KW-0808">Transferase</keyword>
<evidence type="ECO:0000256" key="1">
    <source>
        <dbReference type="ARBA" id="ARBA00005189"/>
    </source>
</evidence>
<dbReference type="SUPFAM" id="SSF53335">
    <property type="entry name" value="S-adenosyl-L-methionine-dependent methyltransferases"/>
    <property type="match status" value="1"/>
</dbReference>
<dbReference type="EMBL" id="FOXX01000006">
    <property type="protein sequence ID" value="SFQ66994.1"/>
    <property type="molecule type" value="Genomic_DNA"/>
</dbReference>
<comment type="pathway">
    <text evidence="4">Phospholipid metabolism.</text>
</comment>
<evidence type="ECO:0000313" key="7">
    <source>
        <dbReference type="EMBL" id="SFQ66994.1"/>
    </source>
</evidence>
<evidence type="ECO:0000256" key="2">
    <source>
        <dbReference type="ARBA" id="ARBA00022603"/>
    </source>
</evidence>
<evidence type="ECO:0000256" key="5">
    <source>
        <dbReference type="ARBA" id="ARBA00047622"/>
    </source>
</evidence>
<proteinExistence type="predicted"/>
<dbReference type="Proteomes" id="UP000182762">
    <property type="component" value="Unassembled WGS sequence"/>
</dbReference>
<sequence length="241" mass="27587">MKKYTYLDFLANFGVGGAHPGGLLLTKHIFDQYEIDEKTSVLDVGCGTGQTAAFLSLEYNCFVDACDVNKIMVEKAAKRFDDFLIPIEVREENAENLSYDENLFHFVLYESVLNFMNLEEGLKEAYRVLQPDGTLLAIEMLKKPQMTKSQEKDLSSFYNLKSLLSIEDWQKSLKEAGFTSITLSPLPSLATNNEDIEHGTEFILSPHIEKELYDFLDGHEKRIKDFESVLDYRIIQAKKEK</sequence>
<dbReference type="PANTHER" id="PTHR44307">
    <property type="entry name" value="PHOSPHOETHANOLAMINE METHYLTRANSFERASE"/>
    <property type="match status" value="1"/>
</dbReference>
<evidence type="ECO:0000259" key="6">
    <source>
        <dbReference type="Pfam" id="PF13649"/>
    </source>
</evidence>
<dbReference type="PANTHER" id="PTHR44307:SF2">
    <property type="entry name" value="PHOSPHOETHANOLAMINE METHYLTRANSFERASE ISOFORM X1"/>
    <property type="match status" value="1"/>
</dbReference>
<name>A0A1I6AE28_9BACI</name>
<feature type="domain" description="Methyltransferase" evidence="6">
    <location>
        <begin position="41"/>
        <end position="133"/>
    </location>
</feature>
<reference evidence="7 8" key="1">
    <citation type="submission" date="2016-10" db="EMBL/GenBank/DDBJ databases">
        <authorList>
            <person name="Varghese N."/>
            <person name="Submissions S."/>
        </authorList>
    </citation>
    <scope>NUCLEOTIDE SEQUENCE [LARGE SCALE GENOMIC DNA]</scope>
    <source>
        <strain evidence="7 8">DSM 13796</strain>
    </source>
</reference>
<dbReference type="CDD" id="cd02440">
    <property type="entry name" value="AdoMet_MTases"/>
    <property type="match status" value="1"/>
</dbReference>
<dbReference type="RefSeq" id="WP_061805351.1">
    <property type="nucleotide sequence ID" value="NZ_FOXX01000006.1"/>
</dbReference>
<evidence type="ECO:0000256" key="3">
    <source>
        <dbReference type="ARBA" id="ARBA00022679"/>
    </source>
</evidence>
<dbReference type="InterPro" id="IPR029063">
    <property type="entry name" value="SAM-dependent_MTases_sf"/>
</dbReference>
<keyword evidence="7" id="KW-0830">Ubiquinone</keyword>
<keyword evidence="8" id="KW-1185">Reference proteome</keyword>
<dbReference type="GeneID" id="93711303"/>
<dbReference type="Pfam" id="PF13649">
    <property type="entry name" value="Methyltransf_25"/>
    <property type="match status" value="1"/>
</dbReference>
<gene>
    <name evidence="7" type="ORF">SAMN02745910_02661</name>
</gene>
<dbReference type="Gene3D" id="3.40.50.150">
    <property type="entry name" value="Vaccinia Virus protein VP39"/>
    <property type="match status" value="1"/>
</dbReference>
<protein>
    <submittedName>
        <fullName evidence="7">Ubiquinone/menaquinone biosynthesis C-methylase UbiE</fullName>
    </submittedName>
</protein>
<dbReference type="InterPro" id="IPR041698">
    <property type="entry name" value="Methyltransf_25"/>
</dbReference>
<comment type="catalytic activity">
    <reaction evidence="5">
        <text>phosphoethanolamine + S-adenosyl-L-methionine = N-methylethanolamine phosphate + S-adenosyl-L-homocysteine + H(+)</text>
        <dbReference type="Rhea" id="RHEA:20365"/>
        <dbReference type="ChEBI" id="CHEBI:15378"/>
        <dbReference type="ChEBI" id="CHEBI:57781"/>
        <dbReference type="ChEBI" id="CHEBI:57856"/>
        <dbReference type="ChEBI" id="CHEBI:58190"/>
        <dbReference type="ChEBI" id="CHEBI:59789"/>
        <dbReference type="EC" id="2.1.1.103"/>
    </reaction>
    <physiologicalReaction direction="left-to-right" evidence="5">
        <dbReference type="Rhea" id="RHEA:20366"/>
    </physiologicalReaction>
</comment>
<evidence type="ECO:0000256" key="4">
    <source>
        <dbReference type="ARBA" id="ARBA00025707"/>
    </source>
</evidence>
<organism evidence="7 8">
    <name type="scientific">Priestia endophytica DSM 13796</name>
    <dbReference type="NCBI Taxonomy" id="1121089"/>
    <lineage>
        <taxon>Bacteria</taxon>
        <taxon>Bacillati</taxon>
        <taxon>Bacillota</taxon>
        <taxon>Bacilli</taxon>
        <taxon>Bacillales</taxon>
        <taxon>Bacillaceae</taxon>
        <taxon>Priestia</taxon>
    </lineage>
</organism>
<comment type="caution">
    <text evidence="7">The sequence shown here is derived from an EMBL/GenBank/DDBJ whole genome shotgun (WGS) entry which is preliminary data.</text>
</comment>
<evidence type="ECO:0000313" key="8">
    <source>
        <dbReference type="Proteomes" id="UP000182762"/>
    </source>
</evidence>
<comment type="pathway">
    <text evidence="1">Lipid metabolism.</text>
</comment>
<accession>A0A1I6AE28</accession>
<keyword evidence="2" id="KW-0489">Methyltransferase</keyword>